<dbReference type="EMBL" id="ATDT01000026">
    <property type="protein sequence ID" value="EPF15802.1"/>
    <property type="molecule type" value="Genomic_DNA"/>
</dbReference>
<dbReference type="HOGENOM" id="CLU_2804578_0_0_6"/>
<protein>
    <submittedName>
        <fullName evidence="1">Uncharacterized protein</fullName>
    </submittedName>
</protein>
<gene>
    <name evidence="1" type="ORF">HMPREF0201_02977</name>
</gene>
<comment type="caution">
    <text evidence="1">The sequence shown here is derived from an EMBL/GenBank/DDBJ whole genome shotgun (WGS) entry which is preliminary data.</text>
</comment>
<evidence type="ECO:0000313" key="2">
    <source>
        <dbReference type="Proteomes" id="UP000014585"/>
    </source>
</evidence>
<evidence type="ECO:0000313" key="1">
    <source>
        <dbReference type="EMBL" id="EPF15802.1"/>
    </source>
</evidence>
<sequence>MAIEMDFCVCGNVFKSWLGYEWCRFRASTRVRTVSTNNEATPLIRRFKGFNSDIALLLLEQTDESIP</sequence>
<proteinExistence type="predicted"/>
<reference evidence="1 2" key="1">
    <citation type="submission" date="2013-04" db="EMBL/GenBank/DDBJ databases">
        <authorList>
            <person name="Weinstock G."/>
            <person name="Sodergren E."/>
            <person name="Lobos E.A."/>
            <person name="Fulton L."/>
            <person name="Fulton R."/>
            <person name="Courtney L."/>
            <person name="Fronick C."/>
            <person name="O'Laughlin M."/>
            <person name="Godfrey J."/>
            <person name="Wilson R.M."/>
            <person name="Miner T."/>
            <person name="Farmer C."/>
            <person name="Delehaunty K."/>
            <person name="Cordes M."/>
            <person name="Minx P."/>
            <person name="Tomlinson C."/>
            <person name="Chen J."/>
            <person name="Wollam A."/>
            <person name="Pepin K.H."/>
            <person name="Palsikar V.B."/>
            <person name="Zhang X."/>
            <person name="Suruliraj S."/>
            <person name="Perna N.T."/>
            <person name="Plunkett G."/>
            <person name="Warren W."/>
            <person name="Mitreva M."/>
            <person name="Mardis E.R."/>
            <person name="Wilson R.K."/>
        </authorList>
    </citation>
    <scope>NUCLEOTIDE SEQUENCE [LARGE SCALE GENOMIC DNA]</scope>
    <source>
        <strain evidence="1 2">DSM 4568</strain>
    </source>
</reference>
<name>S3J6X2_9ENTR</name>
<dbReference type="AlphaFoldDB" id="S3J6X2"/>
<organism evidence="1 2">
    <name type="scientific">Cedecea davisae DSM 4568</name>
    <dbReference type="NCBI Taxonomy" id="566551"/>
    <lineage>
        <taxon>Bacteria</taxon>
        <taxon>Pseudomonadati</taxon>
        <taxon>Pseudomonadota</taxon>
        <taxon>Gammaproteobacteria</taxon>
        <taxon>Enterobacterales</taxon>
        <taxon>Enterobacteriaceae</taxon>
        <taxon>Cedecea</taxon>
    </lineage>
</organism>
<dbReference type="PATRIC" id="fig|566551.4.peg.2718"/>
<dbReference type="Proteomes" id="UP000014585">
    <property type="component" value="Unassembled WGS sequence"/>
</dbReference>
<accession>S3J6X2</accession>